<keyword evidence="1" id="KW-1133">Transmembrane helix</keyword>
<comment type="caution">
    <text evidence="3">The sequence shown here is derived from an EMBL/GenBank/DDBJ whole genome shotgun (WGS) entry which is preliminary data.</text>
</comment>
<reference evidence="3" key="1">
    <citation type="journal article" date="2014" name="Int. J. Syst. Evol. Microbiol.">
        <title>Complete genome sequence of Corynebacterium casei LMG S-19264T (=DSM 44701T), isolated from a smear-ripened cheese.</title>
        <authorList>
            <consortium name="US DOE Joint Genome Institute (JGI-PGF)"/>
            <person name="Walter F."/>
            <person name="Albersmeier A."/>
            <person name="Kalinowski J."/>
            <person name="Ruckert C."/>
        </authorList>
    </citation>
    <scope>NUCLEOTIDE SEQUENCE</scope>
    <source>
        <strain evidence="3">CGMCC 4.7308</strain>
    </source>
</reference>
<keyword evidence="1" id="KW-0472">Membrane</keyword>
<feature type="transmembrane region" description="Helical" evidence="1">
    <location>
        <begin position="26"/>
        <end position="46"/>
    </location>
</feature>
<sequence length="383" mass="39014">MWPGGDPDGFRTVVRMAQGSGAARRWALVTGLVAVLVALPVVIGAWPAPDADRSAAELRAAALSSTDVDFSGYAESAGGLALPATDQLGSVADLFSSRTRMRVWWRGPADNRVDVLTPAGETDVHQDTDGRWTWDFEADRAVRDVSAGGLALPAAGDLLPTTLARRLLSEARPAELSRAGADRVAGRDALALRVVPADAAASVARVDVWVDAGSGLPLQVQVWGKGAGRPAVDTRFLDVALGDPGAAVTAFAPPADARVRAGSGDDVLDEAGRRLSSVSFPGTLAGLPRRTVAGAPPAVGLYGRGVTLLAVVPLPYGVAVDLSRAAAADPDAVRDQLGVRLTAGPLGILLAGDSGVPAYLLTGTVTTDALAQAARALPGLAAA</sequence>
<dbReference type="Gene3D" id="2.50.20.10">
    <property type="entry name" value="Lipoprotein localisation LolA/LolB/LppX"/>
    <property type="match status" value="1"/>
</dbReference>
<dbReference type="Proteomes" id="UP000655208">
    <property type="component" value="Unassembled WGS sequence"/>
</dbReference>
<organism evidence="3 4">
    <name type="scientific">Nakamurella endophytica</name>
    <dbReference type="NCBI Taxonomy" id="1748367"/>
    <lineage>
        <taxon>Bacteria</taxon>
        <taxon>Bacillati</taxon>
        <taxon>Actinomycetota</taxon>
        <taxon>Actinomycetes</taxon>
        <taxon>Nakamurellales</taxon>
        <taxon>Nakamurellaceae</taxon>
        <taxon>Nakamurella</taxon>
    </lineage>
</organism>
<name>A0A917SS29_9ACTN</name>
<reference evidence="3" key="2">
    <citation type="submission" date="2020-09" db="EMBL/GenBank/DDBJ databases">
        <authorList>
            <person name="Sun Q."/>
            <person name="Zhou Y."/>
        </authorList>
    </citation>
    <scope>NUCLEOTIDE SEQUENCE</scope>
    <source>
        <strain evidence="3">CGMCC 4.7308</strain>
    </source>
</reference>
<dbReference type="Pfam" id="PF03888">
    <property type="entry name" value="MucB_RseB"/>
    <property type="match status" value="1"/>
</dbReference>
<gene>
    <name evidence="3" type="ORF">GCM10011594_14900</name>
</gene>
<dbReference type="EMBL" id="BMNA01000003">
    <property type="protein sequence ID" value="GGL96197.1"/>
    <property type="molecule type" value="Genomic_DNA"/>
</dbReference>
<protein>
    <recommendedName>
        <fullName evidence="2">MucB/RseB N-terminal domain-containing protein</fullName>
    </recommendedName>
</protein>
<proteinExistence type="predicted"/>
<dbReference type="AlphaFoldDB" id="A0A917SS29"/>
<keyword evidence="4" id="KW-1185">Reference proteome</keyword>
<dbReference type="InterPro" id="IPR033434">
    <property type="entry name" value="MucB/RseB_N"/>
</dbReference>
<keyword evidence="1" id="KW-0812">Transmembrane</keyword>
<evidence type="ECO:0000256" key="1">
    <source>
        <dbReference type="SAM" id="Phobius"/>
    </source>
</evidence>
<evidence type="ECO:0000259" key="2">
    <source>
        <dbReference type="Pfam" id="PF03888"/>
    </source>
</evidence>
<evidence type="ECO:0000313" key="3">
    <source>
        <dbReference type="EMBL" id="GGL96197.1"/>
    </source>
</evidence>
<evidence type="ECO:0000313" key="4">
    <source>
        <dbReference type="Proteomes" id="UP000655208"/>
    </source>
</evidence>
<feature type="domain" description="MucB/RseB N-terminal" evidence="2">
    <location>
        <begin position="175"/>
        <end position="225"/>
    </location>
</feature>
<accession>A0A917SS29</accession>